<organism evidence="2 3">
    <name type="scientific">Bradyrhizobium commune</name>
    <dbReference type="NCBI Taxonomy" id="83627"/>
    <lineage>
        <taxon>Bacteria</taxon>
        <taxon>Pseudomonadati</taxon>
        <taxon>Pseudomonadota</taxon>
        <taxon>Alphaproteobacteria</taxon>
        <taxon>Hyphomicrobiales</taxon>
        <taxon>Nitrobacteraceae</taxon>
        <taxon>Bradyrhizobium</taxon>
    </lineage>
</organism>
<evidence type="ECO:0000313" key="3">
    <source>
        <dbReference type="Proteomes" id="UP000594621"/>
    </source>
</evidence>
<feature type="region of interest" description="Disordered" evidence="1">
    <location>
        <begin position="24"/>
        <end position="58"/>
    </location>
</feature>
<accession>A0A7S9D3N1</accession>
<dbReference type="KEGG" id="bcou:IC761_29450"/>
<dbReference type="EMBL" id="CP061379">
    <property type="protein sequence ID" value="QPF90587.1"/>
    <property type="molecule type" value="Genomic_DNA"/>
</dbReference>
<sequence length="243" mass="25971">MALLLMIWLLASWANNLQSVVSPPTAKAPQTAATSSTAAAESAAPAAPNVAPDRSDLAPRKVPTATAEQLILSRGVPPYLGLGVALLLIAMLGARRITLVREDKVEDSKNFRTALAIWHPVVFEADPTPRGVKRHQNRLRLQAMRLRPAHEAPDVLDRWFGVKPAGASGADISEPTLVALGGIVALCDDIPDWSVQPQSGTGAPSPQQAIIAQCTSAFEMKFPADWPPTQEAIAAFRTLRRSL</sequence>
<evidence type="ECO:0000313" key="2">
    <source>
        <dbReference type="EMBL" id="QPF90587.1"/>
    </source>
</evidence>
<dbReference type="Proteomes" id="UP000594621">
    <property type="component" value="Chromosome"/>
</dbReference>
<keyword evidence="3" id="KW-1185">Reference proteome</keyword>
<gene>
    <name evidence="2" type="ORF">IC761_29450</name>
</gene>
<name>A0A7S9D3N1_9BRAD</name>
<evidence type="ECO:0000256" key="1">
    <source>
        <dbReference type="SAM" id="MobiDB-lite"/>
    </source>
</evidence>
<dbReference type="RefSeq" id="WP_195800172.1">
    <property type="nucleotide sequence ID" value="NZ_CP061379.1"/>
</dbReference>
<dbReference type="AlphaFoldDB" id="A0A7S9D3N1"/>
<reference evidence="2 3" key="1">
    <citation type="submission" date="2020-09" db="EMBL/GenBank/DDBJ databases">
        <title>Complete genomes of bradyrhizobia occurring on native shrubby legumes in Australia.</title>
        <authorList>
            <person name="Lafay B."/>
        </authorList>
    </citation>
    <scope>NUCLEOTIDE SEQUENCE [LARGE SCALE GENOMIC DNA]</scope>
    <source>
        <strain evidence="2 3">BDV5040</strain>
    </source>
</reference>
<proteinExistence type="predicted"/>
<feature type="compositionally biased region" description="Low complexity" evidence="1">
    <location>
        <begin position="24"/>
        <end position="52"/>
    </location>
</feature>
<protein>
    <submittedName>
        <fullName evidence="2">Uncharacterized protein</fullName>
    </submittedName>
</protein>